<evidence type="ECO:0000256" key="13">
    <source>
        <dbReference type="PIRSR" id="PIRSR601508-1"/>
    </source>
</evidence>
<keyword evidence="18" id="KW-1185">Reference proteome</keyword>
<dbReference type="RefSeq" id="XP_047741562.1">
    <property type="nucleotide sequence ID" value="XM_047885606.1"/>
</dbReference>
<feature type="site" description="Interaction with the cone snail toxin Con-ikot-ikot" evidence="14">
    <location>
        <position position="107"/>
    </location>
</feature>
<dbReference type="Gene3D" id="3.40.190.10">
    <property type="entry name" value="Periplasmic binding protein-like II"/>
    <property type="match status" value="1"/>
</dbReference>
<feature type="domain" description="Ionotropic glutamate receptor C-terminal" evidence="17">
    <location>
        <begin position="8"/>
        <end position="199"/>
    </location>
</feature>
<dbReference type="PRINTS" id="PR00177">
    <property type="entry name" value="NMDARECEPTOR"/>
</dbReference>
<evidence type="ECO:0000256" key="15">
    <source>
        <dbReference type="SAM" id="MobiDB-lite"/>
    </source>
</evidence>
<feature type="binding site" evidence="13">
    <location>
        <position position="145"/>
    </location>
    <ligand>
        <name>L-glutamate</name>
        <dbReference type="ChEBI" id="CHEBI:29985"/>
    </ligand>
</feature>
<accession>A0A979FY70</accession>
<dbReference type="AlphaFoldDB" id="A0A979FY70"/>
<evidence type="ECO:0000256" key="16">
    <source>
        <dbReference type="SAM" id="Phobius"/>
    </source>
</evidence>
<dbReference type="InterPro" id="IPR001508">
    <property type="entry name" value="Iono_Glu_rcpt_met"/>
</dbReference>
<evidence type="ECO:0000256" key="14">
    <source>
        <dbReference type="PIRSR" id="PIRSR601508-2"/>
    </source>
</evidence>
<dbReference type="GO" id="GO:0015276">
    <property type="term" value="F:ligand-gated monoatomic ion channel activity"/>
    <property type="evidence" value="ECO:0007669"/>
    <property type="project" value="InterPro"/>
</dbReference>
<comment type="similarity">
    <text evidence="2">Belongs to the glutamate-gated ion channel (TC 1.A.10.1) family.</text>
</comment>
<protein>
    <submittedName>
        <fullName evidence="19">Uncharacterized protein LOC108672337</fullName>
    </submittedName>
</protein>
<dbReference type="Proteomes" id="UP000694843">
    <property type="component" value="Unplaced"/>
</dbReference>
<feature type="region of interest" description="Disordered" evidence="15">
    <location>
        <begin position="569"/>
        <end position="614"/>
    </location>
</feature>
<dbReference type="FunFam" id="3.40.190.10:FF:000155">
    <property type="entry name" value="Glutamate receptor ionotropic, NMDA 2B"/>
    <property type="match status" value="1"/>
</dbReference>
<feature type="region of interest" description="Disordered" evidence="15">
    <location>
        <begin position="505"/>
        <end position="527"/>
    </location>
</feature>
<evidence type="ECO:0000256" key="10">
    <source>
        <dbReference type="ARBA" id="ARBA00023180"/>
    </source>
</evidence>
<evidence type="ECO:0000256" key="11">
    <source>
        <dbReference type="ARBA" id="ARBA00023286"/>
    </source>
</evidence>
<dbReference type="InterPro" id="IPR015683">
    <property type="entry name" value="Ionotropic_Glu_rcpt"/>
</dbReference>
<evidence type="ECO:0000256" key="9">
    <source>
        <dbReference type="ARBA" id="ARBA00023170"/>
    </source>
</evidence>
<evidence type="ECO:0000256" key="4">
    <source>
        <dbReference type="ARBA" id="ARBA00022475"/>
    </source>
</evidence>
<keyword evidence="6 16" id="KW-1133">Transmembrane helix</keyword>
<keyword evidence="5 16" id="KW-0812">Transmembrane</keyword>
<dbReference type="Pfam" id="PF00060">
    <property type="entry name" value="Lig_chan"/>
    <property type="match status" value="1"/>
</dbReference>
<keyword evidence="8 16" id="KW-0472">Membrane</keyword>
<reference evidence="19" key="1">
    <citation type="submission" date="2025-08" db="UniProtKB">
        <authorList>
            <consortium name="RefSeq"/>
        </authorList>
    </citation>
    <scope>IDENTIFICATION</scope>
</reference>
<proteinExistence type="inferred from homology"/>
<comment type="subcellular location">
    <subcellularLocation>
        <location evidence="1">Cell membrane</location>
        <topology evidence="1">Multi-pass membrane protein</topology>
    </subcellularLocation>
</comment>
<evidence type="ECO:0000313" key="19">
    <source>
        <dbReference type="RefSeq" id="XP_047741562.1"/>
    </source>
</evidence>
<dbReference type="GeneID" id="108672337"/>
<evidence type="ECO:0000256" key="3">
    <source>
        <dbReference type="ARBA" id="ARBA00022448"/>
    </source>
</evidence>
<keyword evidence="11" id="KW-1071">Ligand-gated ion channel</keyword>
<dbReference type="SMART" id="SM00079">
    <property type="entry name" value="PBPe"/>
    <property type="match status" value="1"/>
</dbReference>
<keyword evidence="3" id="KW-0813">Transport</keyword>
<dbReference type="KEGG" id="hazt:108672337"/>
<keyword evidence="12" id="KW-0407">Ion channel</keyword>
<dbReference type="GO" id="GO:0038023">
    <property type="term" value="F:signaling receptor activity"/>
    <property type="evidence" value="ECO:0007669"/>
    <property type="project" value="InterPro"/>
</dbReference>
<dbReference type="InterPro" id="IPR001320">
    <property type="entry name" value="Iontro_rcpt_C"/>
</dbReference>
<keyword evidence="9" id="KW-0675">Receptor</keyword>
<sequence>MKVAPPRDHKFSLLRTYWLVWAVLFQAAVHVDCPRGLTARFMANMWAMFAVVFLAIYTANLAAFMITREEFHEFTGINDTRLQNPFTEKPPYKYGTVPQTNAASVIRKHHPTMWDYMGTQRTMKNSVKEGIRAIKNKELDAFIYDATVLDYWVGQDEDCQILTVGSWYALTGYGLAFPRGSKHLLAFNKQLMIYKENEHGQVPDVPPTTPPPLPQSMGKSLTFRGAVYEAQDRLRRHRCTDPWCDTHILRVKCELQAARGKIRLLERQLSARGAAPCGATSPMPAHQLTRTESVAKRDKSDALALQQFKEKFLEGCRLKQQREELQQQQQLLRKTSSGRSITSSEYFADDQRLLIRSQGYPDGDDPAAMTLPKTKFQFAYSSSGSAEGLGLDSPDSLIGVRGSLAPNVSGGQGSACGVTARMDSAGKPGRNVGHHHLGSSKSLLSLFGNSGTSLTRTGGTRPLGGGGLMELSGRSLHATSSGPGKYSDMVGGTETMRSSTTILDSISRPTFPDGGTTLPSGRSGRIPLDTLIRTPLVGHRAPTHTVSTPLPQAFPQNPTSGNVHVTARSTRSGIYESLDTPLSPREGLYRRRRSFDDDDDEDFGPTPYYQKDFGPGAAARRCKLPWY</sequence>
<evidence type="ECO:0000256" key="6">
    <source>
        <dbReference type="ARBA" id="ARBA00022989"/>
    </source>
</evidence>
<feature type="transmembrane region" description="Helical" evidence="16">
    <location>
        <begin position="43"/>
        <end position="66"/>
    </location>
</feature>
<keyword evidence="7" id="KW-0406">Ion transport</keyword>
<evidence type="ECO:0000256" key="2">
    <source>
        <dbReference type="ARBA" id="ARBA00008685"/>
    </source>
</evidence>
<gene>
    <name evidence="19" type="primary">LOC108672337</name>
</gene>
<evidence type="ECO:0000256" key="1">
    <source>
        <dbReference type="ARBA" id="ARBA00004651"/>
    </source>
</evidence>
<dbReference type="PANTHER" id="PTHR18966">
    <property type="entry name" value="IONOTROPIC GLUTAMATE RECEPTOR"/>
    <property type="match status" value="1"/>
</dbReference>
<organism evidence="18 19">
    <name type="scientific">Hyalella azteca</name>
    <name type="common">Amphipod</name>
    <dbReference type="NCBI Taxonomy" id="294128"/>
    <lineage>
        <taxon>Eukaryota</taxon>
        <taxon>Metazoa</taxon>
        <taxon>Ecdysozoa</taxon>
        <taxon>Arthropoda</taxon>
        <taxon>Crustacea</taxon>
        <taxon>Multicrustacea</taxon>
        <taxon>Malacostraca</taxon>
        <taxon>Eumalacostraca</taxon>
        <taxon>Peracarida</taxon>
        <taxon>Amphipoda</taxon>
        <taxon>Senticaudata</taxon>
        <taxon>Talitrida</taxon>
        <taxon>Talitroidea</taxon>
        <taxon>Hyalellidae</taxon>
        <taxon>Hyalella</taxon>
    </lineage>
</organism>
<name>A0A979FY70_HYAAZ</name>
<evidence type="ECO:0000313" key="18">
    <source>
        <dbReference type="Proteomes" id="UP000694843"/>
    </source>
</evidence>
<evidence type="ECO:0000256" key="8">
    <source>
        <dbReference type="ARBA" id="ARBA00023136"/>
    </source>
</evidence>
<keyword evidence="4" id="KW-1003">Cell membrane</keyword>
<evidence type="ECO:0000259" key="17">
    <source>
        <dbReference type="SMART" id="SM00079"/>
    </source>
</evidence>
<dbReference type="SUPFAM" id="SSF53850">
    <property type="entry name" value="Periplasmic binding protein-like II"/>
    <property type="match status" value="1"/>
</dbReference>
<dbReference type="GO" id="GO:0005886">
    <property type="term" value="C:plasma membrane"/>
    <property type="evidence" value="ECO:0007669"/>
    <property type="project" value="UniProtKB-SubCell"/>
</dbReference>
<evidence type="ECO:0000256" key="12">
    <source>
        <dbReference type="ARBA" id="ARBA00023303"/>
    </source>
</evidence>
<evidence type="ECO:0000256" key="5">
    <source>
        <dbReference type="ARBA" id="ARBA00022692"/>
    </source>
</evidence>
<keyword evidence="10" id="KW-0325">Glycoprotein</keyword>
<evidence type="ECO:0000256" key="7">
    <source>
        <dbReference type="ARBA" id="ARBA00023065"/>
    </source>
</evidence>
<dbReference type="OrthoDB" id="5984008at2759"/>